<proteinExistence type="inferred from homology"/>
<dbReference type="SUPFAM" id="SSF53300">
    <property type="entry name" value="vWA-like"/>
    <property type="match status" value="1"/>
</dbReference>
<keyword evidence="9" id="KW-0732">Signal</keyword>
<dbReference type="Pfam" id="PF00362">
    <property type="entry name" value="Integrin_beta"/>
    <property type="match status" value="1"/>
</dbReference>
<dbReference type="PANTHER" id="PTHR10082">
    <property type="entry name" value="INTEGRIN BETA SUBUNIT"/>
    <property type="match status" value="1"/>
</dbReference>
<dbReference type="GO" id="GO:0098609">
    <property type="term" value="P:cell-cell adhesion"/>
    <property type="evidence" value="ECO:0007669"/>
    <property type="project" value="TreeGrafter"/>
</dbReference>
<dbReference type="AlphaFoldDB" id="A0A0C2MHL1"/>
<keyword evidence="7" id="KW-0325">Glycoprotein</keyword>
<dbReference type="GO" id="GO:0005178">
    <property type="term" value="F:integrin binding"/>
    <property type="evidence" value="ECO:0007669"/>
    <property type="project" value="TreeGrafter"/>
</dbReference>
<evidence type="ECO:0000256" key="2">
    <source>
        <dbReference type="ARBA" id="ARBA00007449"/>
    </source>
</evidence>
<dbReference type="OrthoDB" id="5956021at2759"/>
<gene>
    <name evidence="11" type="ORF">RF11_16434</name>
</gene>
<evidence type="ECO:0000256" key="7">
    <source>
        <dbReference type="ARBA" id="ARBA00023180"/>
    </source>
</evidence>
<reference evidence="11 12" key="1">
    <citation type="journal article" date="2014" name="Genome Biol. Evol.">
        <title>The genome of the myxosporean Thelohanellus kitauei shows adaptations to nutrient acquisition within its fish host.</title>
        <authorList>
            <person name="Yang Y."/>
            <person name="Xiong J."/>
            <person name="Zhou Z."/>
            <person name="Huo F."/>
            <person name="Miao W."/>
            <person name="Ran C."/>
            <person name="Liu Y."/>
            <person name="Zhang J."/>
            <person name="Feng J."/>
            <person name="Wang M."/>
            <person name="Wang M."/>
            <person name="Wang L."/>
            <person name="Yao B."/>
        </authorList>
    </citation>
    <scope>NUCLEOTIDE SEQUENCE [LARGE SCALE GENOMIC DNA]</scope>
    <source>
        <strain evidence="11">Wuqing</strain>
    </source>
</reference>
<comment type="similarity">
    <text evidence="2 8">Belongs to the integrin beta chain family.</text>
</comment>
<dbReference type="GO" id="GO:0007160">
    <property type="term" value="P:cell-matrix adhesion"/>
    <property type="evidence" value="ECO:0007669"/>
    <property type="project" value="TreeGrafter"/>
</dbReference>
<dbReference type="PRINTS" id="PR01186">
    <property type="entry name" value="INTEGRINB"/>
</dbReference>
<dbReference type="GO" id="GO:0007229">
    <property type="term" value="P:integrin-mediated signaling pathway"/>
    <property type="evidence" value="ECO:0007669"/>
    <property type="project" value="UniProtKB-KW"/>
</dbReference>
<dbReference type="InterPro" id="IPR002369">
    <property type="entry name" value="Integrin_bsu_VWA"/>
</dbReference>
<organism evidence="11 12">
    <name type="scientific">Thelohanellus kitauei</name>
    <name type="common">Myxosporean</name>
    <dbReference type="NCBI Taxonomy" id="669202"/>
    <lineage>
        <taxon>Eukaryota</taxon>
        <taxon>Metazoa</taxon>
        <taxon>Cnidaria</taxon>
        <taxon>Myxozoa</taxon>
        <taxon>Myxosporea</taxon>
        <taxon>Bivalvulida</taxon>
        <taxon>Platysporina</taxon>
        <taxon>Myxobolidae</taxon>
        <taxon>Thelohanellus</taxon>
    </lineage>
</organism>
<feature type="chain" id="PRO_5002152369" description="Integrin beta" evidence="9">
    <location>
        <begin position="20"/>
        <end position="303"/>
    </location>
</feature>
<dbReference type="PANTHER" id="PTHR10082:SF3">
    <property type="entry name" value="INTEGRIN BETA-LIKE PROTEIN 1"/>
    <property type="match status" value="1"/>
</dbReference>
<evidence type="ECO:0000259" key="10">
    <source>
        <dbReference type="Pfam" id="PF00362"/>
    </source>
</evidence>
<evidence type="ECO:0000256" key="1">
    <source>
        <dbReference type="ARBA" id="ARBA00004479"/>
    </source>
</evidence>
<feature type="domain" description="Integrin beta subunit VWA" evidence="10">
    <location>
        <begin position="127"/>
        <end position="294"/>
    </location>
</feature>
<dbReference type="Proteomes" id="UP000031668">
    <property type="component" value="Unassembled WGS sequence"/>
</dbReference>
<protein>
    <recommendedName>
        <fullName evidence="8">Integrin beta</fullName>
    </recommendedName>
</protein>
<comment type="caution">
    <text evidence="11">The sequence shown here is derived from an EMBL/GenBank/DDBJ whole genome shotgun (WGS) entry which is preliminary data.</text>
</comment>
<keyword evidence="3 8" id="KW-0812">Transmembrane</keyword>
<evidence type="ECO:0000256" key="3">
    <source>
        <dbReference type="ARBA" id="ARBA00022692"/>
    </source>
</evidence>
<evidence type="ECO:0000256" key="6">
    <source>
        <dbReference type="ARBA" id="ARBA00023157"/>
    </source>
</evidence>
<dbReference type="EMBL" id="JWZT01005375">
    <property type="protein sequence ID" value="KII61151.1"/>
    <property type="molecule type" value="Genomic_DNA"/>
</dbReference>
<name>A0A0C2MHL1_THEKT</name>
<keyword evidence="12" id="KW-1185">Reference proteome</keyword>
<keyword evidence="4 8" id="KW-0401">Integrin</keyword>
<keyword evidence="5" id="KW-0472">Membrane</keyword>
<dbReference type="GO" id="GO:0033627">
    <property type="term" value="P:cell adhesion mediated by integrin"/>
    <property type="evidence" value="ECO:0007669"/>
    <property type="project" value="TreeGrafter"/>
</dbReference>
<dbReference type="Gene3D" id="3.40.50.410">
    <property type="entry name" value="von Willebrand factor, type A domain"/>
    <property type="match status" value="1"/>
</dbReference>
<evidence type="ECO:0000256" key="9">
    <source>
        <dbReference type="SAM" id="SignalP"/>
    </source>
</evidence>
<dbReference type="GO" id="GO:0016477">
    <property type="term" value="P:cell migration"/>
    <property type="evidence" value="ECO:0007669"/>
    <property type="project" value="TreeGrafter"/>
</dbReference>
<dbReference type="GO" id="GO:0008305">
    <property type="term" value="C:integrin complex"/>
    <property type="evidence" value="ECO:0007669"/>
    <property type="project" value="TreeGrafter"/>
</dbReference>
<evidence type="ECO:0000256" key="4">
    <source>
        <dbReference type="ARBA" id="ARBA00023037"/>
    </source>
</evidence>
<dbReference type="InterPro" id="IPR036465">
    <property type="entry name" value="vWFA_dom_sf"/>
</dbReference>
<comment type="subcellular location">
    <subcellularLocation>
        <location evidence="8">Cell membrane</location>
        <topology evidence="8">Single-pass type I membrane protein</topology>
    </subcellularLocation>
    <subcellularLocation>
        <location evidence="1">Membrane</location>
        <topology evidence="1">Single-pass type I membrane protein</topology>
    </subcellularLocation>
</comment>
<keyword evidence="8" id="KW-0130">Cell adhesion</keyword>
<keyword evidence="6" id="KW-1015">Disulfide bond</keyword>
<dbReference type="GO" id="GO:0009986">
    <property type="term" value="C:cell surface"/>
    <property type="evidence" value="ECO:0007669"/>
    <property type="project" value="TreeGrafter"/>
</dbReference>
<sequence>MALLVVYALLSFLSVSINAQLIKNPCFDFNTCDSCISHPLCKWIINMNDEYSASPDTQMGKQHCILRDAKIKVVASHIKEAPLVRDPGESVKQGGLNINPSNLKSESAIGDKIPFRITVRPIEAIKLNIYFLVHLTNNLEAIKNLILEKFDATLRELKAIQGINPNIMIGIGKFSDIPVFPFVKLPAGGSSGNEMPGYVFSNMQSLIEVPENLANFKSHFQGSDNRAIDQPESVLDAMAQVSECKDIIKWNMDDDVFRLLIVITDSKSKRAGHGNIIGHYRPNDGSCKLTTEKQTLKTIKTVH</sequence>
<evidence type="ECO:0000313" key="12">
    <source>
        <dbReference type="Proteomes" id="UP000031668"/>
    </source>
</evidence>
<evidence type="ECO:0000313" key="11">
    <source>
        <dbReference type="EMBL" id="KII61151.1"/>
    </source>
</evidence>
<evidence type="ECO:0000256" key="5">
    <source>
        <dbReference type="ARBA" id="ARBA00023136"/>
    </source>
</evidence>
<dbReference type="GO" id="GO:0005925">
    <property type="term" value="C:focal adhesion"/>
    <property type="evidence" value="ECO:0007669"/>
    <property type="project" value="TreeGrafter"/>
</dbReference>
<evidence type="ECO:0000256" key="8">
    <source>
        <dbReference type="RuleBase" id="RU000633"/>
    </source>
</evidence>
<feature type="signal peptide" evidence="9">
    <location>
        <begin position="1"/>
        <end position="19"/>
    </location>
</feature>
<dbReference type="InterPro" id="IPR015812">
    <property type="entry name" value="Integrin_bsu"/>
</dbReference>
<accession>A0A0C2MHL1</accession>